<dbReference type="Proteomes" id="UP001431209">
    <property type="component" value="Unassembled WGS sequence"/>
</dbReference>
<dbReference type="Gene3D" id="3.40.50.300">
    <property type="entry name" value="P-loop containing nucleotide triphosphate hydrolases"/>
    <property type="match status" value="1"/>
</dbReference>
<dbReference type="GO" id="GO:0005525">
    <property type="term" value="F:GTP binding"/>
    <property type="evidence" value="ECO:0007669"/>
    <property type="project" value="UniProtKB-KW"/>
</dbReference>
<dbReference type="PROSITE" id="PS51419">
    <property type="entry name" value="RAB"/>
    <property type="match status" value="1"/>
</dbReference>
<evidence type="ECO:0000313" key="4">
    <source>
        <dbReference type="EMBL" id="KAL0487816.1"/>
    </source>
</evidence>
<dbReference type="AlphaFoldDB" id="A0AAW2ZF66"/>
<dbReference type="PANTHER" id="PTHR47981">
    <property type="entry name" value="RAB FAMILY"/>
    <property type="match status" value="1"/>
</dbReference>
<gene>
    <name evidence="4" type="ORF">AKO1_002574</name>
</gene>
<dbReference type="SMART" id="SM00175">
    <property type="entry name" value="RAB"/>
    <property type="match status" value="1"/>
</dbReference>
<evidence type="ECO:0000256" key="2">
    <source>
        <dbReference type="ARBA" id="ARBA00022741"/>
    </source>
</evidence>
<evidence type="ECO:0000256" key="1">
    <source>
        <dbReference type="ARBA" id="ARBA00006270"/>
    </source>
</evidence>
<protein>
    <submittedName>
        <fullName evidence="4">Ras-related protein Rab</fullName>
    </submittedName>
</protein>
<dbReference type="InterPro" id="IPR001806">
    <property type="entry name" value="Small_GTPase"/>
</dbReference>
<evidence type="ECO:0000256" key="3">
    <source>
        <dbReference type="ARBA" id="ARBA00023134"/>
    </source>
</evidence>
<reference evidence="4 5" key="1">
    <citation type="submission" date="2024-03" db="EMBL/GenBank/DDBJ databases">
        <title>The Acrasis kona genome and developmental transcriptomes reveal deep origins of eukaryotic multicellular pathways.</title>
        <authorList>
            <person name="Sheikh S."/>
            <person name="Fu C.-J."/>
            <person name="Brown M.W."/>
            <person name="Baldauf S.L."/>
        </authorList>
    </citation>
    <scope>NUCLEOTIDE SEQUENCE [LARGE SCALE GENOMIC DNA]</scope>
    <source>
        <strain evidence="4 5">ATCC MYA-3509</strain>
    </source>
</reference>
<evidence type="ECO:0000313" key="5">
    <source>
        <dbReference type="Proteomes" id="UP001431209"/>
    </source>
</evidence>
<dbReference type="PRINTS" id="PR00449">
    <property type="entry name" value="RASTRNSFRMNG"/>
</dbReference>
<dbReference type="NCBIfam" id="TIGR00231">
    <property type="entry name" value="small_GTP"/>
    <property type="match status" value="1"/>
</dbReference>
<comment type="similarity">
    <text evidence="1">Belongs to the small GTPase superfamily. Rab family.</text>
</comment>
<dbReference type="SUPFAM" id="SSF52540">
    <property type="entry name" value="P-loop containing nucleoside triphosphate hydrolases"/>
    <property type="match status" value="1"/>
</dbReference>
<comment type="caution">
    <text evidence="4">The sequence shown here is derived from an EMBL/GenBank/DDBJ whole genome shotgun (WGS) entry which is preliminary data.</text>
</comment>
<dbReference type="InterPro" id="IPR027417">
    <property type="entry name" value="P-loop_NTPase"/>
</dbReference>
<dbReference type="PANTHER" id="PTHR47981:SF20">
    <property type="entry name" value="RAS-RELATED PROTEIN RAB-7A"/>
    <property type="match status" value="1"/>
</dbReference>
<keyword evidence="2" id="KW-0547">Nucleotide-binding</keyword>
<dbReference type="SMART" id="SM00173">
    <property type="entry name" value="RAS"/>
    <property type="match status" value="1"/>
</dbReference>
<keyword evidence="3" id="KW-0342">GTP-binding</keyword>
<keyword evidence="5" id="KW-1185">Reference proteome</keyword>
<dbReference type="EMBL" id="JAOPGA020001375">
    <property type="protein sequence ID" value="KAL0487816.1"/>
    <property type="molecule type" value="Genomic_DNA"/>
</dbReference>
<sequence>MASIVSKTAITLSSINLSMKRSLRNLKILVLGNPGVGKTSIIKEFICGSFQNDYEPTLGVDFASRSIALSEEAEDRLNMNIVDTAGDERYQGLSVSYFRNVDVCVLVFDCTDRSSFESLDKWKDEFVIQAGLSLDNDEYPFVVLIYLTRESRLISKHKQGAKSNTNHSRTWNYENEDDNIKVDNVFVQIAEKALTSNIEWSNSSGKQNKHTLLVGKKKKPRKIDEDNQQTPTTNYIEQPFDSGFCSKCCIIL</sequence>
<dbReference type="PROSITE" id="PS51421">
    <property type="entry name" value="RAS"/>
    <property type="match status" value="1"/>
</dbReference>
<name>A0AAW2ZF66_9EUKA</name>
<dbReference type="InterPro" id="IPR005225">
    <property type="entry name" value="Small_GTP-bd"/>
</dbReference>
<proteinExistence type="inferred from homology"/>
<accession>A0AAW2ZF66</accession>
<dbReference type="SMART" id="SM00176">
    <property type="entry name" value="RAN"/>
    <property type="match status" value="1"/>
</dbReference>
<dbReference type="Pfam" id="PF00071">
    <property type="entry name" value="Ras"/>
    <property type="match status" value="1"/>
</dbReference>
<dbReference type="GO" id="GO:0003924">
    <property type="term" value="F:GTPase activity"/>
    <property type="evidence" value="ECO:0007669"/>
    <property type="project" value="InterPro"/>
</dbReference>
<organism evidence="4 5">
    <name type="scientific">Acrasis kona</name>
    <dbReference type="NCBI Taxonomy" id="1008807"/>
    <lineage>
        <taxon>Eukaryota</taxon>
        <taxon>Discoba</taxon>
        <taxon>Heterolobosea</taxon>
        <taxon>Tetramitia</taxon>
        <taxon>Eutetramitia</taxon>
        <taxon>Acrasidae</taxon>
        <taxon>Acrasis</taxon>
    </lineage>
</organism>